<accession>A0ABM0YEB0</accession>
<feature type="region of interest" description="Disordered" evidence="1">
    <location>
        <begin position="70"/>
        <end position="118"/>
    </location>
</feature>
<keyword evidence="2" id="KW-1185">Reference proteome</keyword>
<dbReference type="GeneID" id="104777146"/>
<dbReference type="RefSeq" id="XP_010499658.1">
    <property type="nucleotide sequence ID" value="XM_010501356.2"/>
</dbReference>
<dbReference type="Proteomes" id="UP000694864">
    <property type="component" value="Chromosome 3"/>
</dbReference>
<gene>
    <name evidence="3" type="primary">LOC104777146</name>
</gene>
<reference evidence="3" key="2">
    <citation type="submission" date="2025-08" db="UniProtKB">
        <authorList>
            <consortium name="RefSeq"/>
        </authorList>
    </citation>
    <scope>IDENTIFICATION</scope>
    <source>
        <tissue evidence="3">Leaf</tissue>
    </source>
</reference>
<evidence type="ECO:0000313" key="3">
    <source>
        <dbReference type="RefSeq" id="XP_010499658.1"/>
    </source>
</evidence>
<proteinExistence type="predicted"/>
<sequence length="132" mass="14985">MFLRRFVPLYQHRGKNSRSVKKLHTRVDDGTINVDLSNRVVLYKLQYRKYNPTKVSHGISKVRLEGSKELMLSSGSEDESIKDEPGSKTPKHATKPHAITTGNNLRPTSEVGPSTKKCRSKLPTLTMCYERT</sequence>
<evidence type="ECO:0000256" key="1">
    <source>
        <dbReference type="SAM" id="MobiDB-lite"/>
    </source>
</evidence>
<protein>
    <submittedName>
        <fullName evidence="3">Uncharacterized protein LOC104777146</fullName>
    </submittedName>
</protein>
<reference evidence="2" key="1">
    <citation type="journal article" date="2014" name="Nat. Commun.">
        <title>The emerging biofuel crop Camelina sativa retains a highly undifferentiated hexaploid genome structure.</title>
        <authorList>
            <person name="Kagale S."/>
            <person name="Koh C."/>
            <person name="Nixon J."/>
            <person name="Bollina V."/>
            <person name="Clarke W.E."/>
            <person name="Tuteja R."/>
            <person name="Spillane C."/>
            <person name="Robinson S.J."/>
            <person name="Links M.G."/>
            <person name="Clarke C."/>
            <person name="Higgins E.E."/>
            <person name="Huebert T."/>
            <person name="Sharpe A.G."/>
            <person name="Parkin I.A."/>
        </authorList>
    </citation>
    <scope>NUCLEOTIDE SEQUENCE [LARGE SCALE GENOMIC DNA]</scope>
    <source>
        <strain evidence="2">cv. DH55</strain>
    </source>
</reference>
<evidence type="ECO:0000313" key="2">
    <source>
        <dbReference type="Proteomes" id="UP000694864"/>
    </source>
</evidence>
<name>A0ABM0YEB0_CAMSA</name>
<organism evidence="2 3">
    <name type="scientific">Camelina sativa</name>
    <name type="common">False flax</name>
    <name type="synonym">Myagrum sativum</name>
    <dbReference type="NCBI Taxonomy" id="90675"/>
    <lineage>
        <taxon>Eukaryota</taxon>
        <taxon>Viridiplantae</taxon>
        <taxon>Streptophyta</taxon>
        <taxon>Embryophyta</taxon>
        <taxon>Tracheophyta</taxon>
        <taxon>Spermatophyta</taxon>
        <taxon>Magnoliopsida</taxon>
        <taxon>eudicotyledons</taxon>
        <taxon>Gunneridae</taxon>
        <taxon>Pentapetalae</taxon>
        <taxon>rosids</taxon>
        <taxon>malvids</taxon>
        <taxon>Brassicales</taxon>
        <taxon>Brassicaceae</taxon>
        <taxon>Camelineae</taxon>
        <taxon>Camelina</taxon>
    </lineage>
</organism>